<dbReference type="Proteomes" id="UP000618931">
    <property type="component" value="Unassembled WGS sequence"/>
</dbReference>
<evidence type="ECO:0000313" key="3">
    <source>
        <dbReference type="Proteomes" id="UP000618931"/>
    </source>
</evidence>
<reference evidence="2 3" key="1">
    <citation type="submission" date="2020-11" db="EMBL/GenBank/DDBJ databases">
        <authorList>
            <person name="Kim M.K."/>
        </authorList>
    </citation>
    <scope>NUCLEOTIDE SEQUENCE [LARGE SCALE GENOMIC DNA]</scope>
    <source>
        <strain evidence="2 3">BT662</strain>
    </source>
</reference>
<organism evidence="2 3">
    <name type="scientific">Hymenobacter ruricola</name>
    <dbReference type="NCBI Taxonomy" id="2791023"/>
    <lineage>
        <taxon>Bacteria</taxon>
        <taxon>Pseudomonadati</taxon>
        <taxon>Bacteroidota</taxon>
        <taxon>Cytophagia</taxon>
        <taxon>Cytophagales</taxon>
        <taxon>Hymenobacteraceae</taxon>
        <taxon>Hymenobacter</taxon>
    </lineage>
</organism>
<feature type="transmembrane region" description="Helical" evidence="1">
    <location>
        <begin position="18"/>
        <end position="41"/>
    </location>
</feature>
<evidence type="ECO:0008006" key="4">
    <source>
        <dbReference type="Google" id="ProtNLM"/>
    </source>
</evidence>
<evidence type="ECO:0000313" key="2">
    <source>
        <dbReference type="EMBL" id="MBF9222221.1"/>
    </source>
</evidence>
<dbReference type="RefSeq" id="WP_196293665.1">
    <property type="nucleotide sequence ID" value="NZ_JADQDM010000006.1"/>
</dbReference>
<name>A0ABS0I5H4_9BACT</name>
<gene>
    <name evidence="2" type="ORF">I2H31_14020</name>
</gene>
<keyword evidence="1" id="KW-0472">Membrane</keyword>
<sequence>MEPDKEEFPGEHRLVRRVLIAVAILLPGLIFFRMFGLFGAFILAEFILSHAVALGAGILGLVLLYVLVRNALDKRKG</sequence>
<dbReference type="EMBL" id="JADQDM010000006">
    <property type="protein sequence ID" value="MBF9222221.1"/>
    <property type="molecule type" value="Genomic_DNA"/>
</dbReference>
<accession>A0ABS0I5H4</accession>
<keyword evidence="1" id="KW-1133">Transmembrane helix</keyword>
<protein>
    <recommendedName>
        <fullName evidence="4">SoxR reducing system RseC family protein</fullName>
    </recommendedName>
</protein>
<comment type="caution">
    <text evidence="2">The sequence shown here is derived from an EMBL/GenBank/DDBJ whole genome shotgun (WGS) entry which is preliminary data.</text>
</comment>
<keyword evidence="1" id="KW-0812">Transmembrane</keyword>
<evidence type="ECO:0000256" key="1">
    <source>
        <dbReference type="SAM" id="Phobius"/>
    </source>
</evidence>
<keyword evidence="3" id="KW-1185">Reference proteome</keyword>
<feature type="transmembrane region" description="Helical" evidence="1">
    <location>
        <begin position="47"/>
        <end position="68"/>
    </location>
</feature>
<proteinExistence type="predicted"/>